<reference evidence="2" key="1">
    <citation type="submission" date="2019-01" db="EMBL/GenBank/DDBJ databases">
        <title>Oenococcus sicerae UCMA17102.</title>
        <authorList>
            <person name="Cousin F.J."/>
            <person name="Le Guellec R."/>
            <person name="Cretenet M."/>
        </authorList>
    </citation>
    <scope>NUCLEOTIDE SEQUENCE</scope>
    <source>
        <strain evidence="2">UCMA17102</strain>
    </source>
</reference>
<keyword evidence="1" id="KW-0812">Transmembrane</keyword>
<dbReference type="RefSeq" id="WP_301711529.1">
    <property type="nucleotide sequence ID" value="NZ_SDWY01000006.1"/>
</dbReference>
<dbReference type="Proteomes" id="UP001167919">
    <property type="component" value="Unassembled WGS sequence"/>
</dbReference>
<keyword evidence="1" id="KW-0472">Membrane</keyword>
<sequence length="238" mass="28095">MTDNPDNFYTFSSSELAEIKADYYQLLADKHAHNRQFKKRNQRFNRVLVFVVVAILIGGFVSWVPIRLLWEGLGFMAQGFDMSPTYAILGQHPGSVILALAVPVLTLMLILLFWMTIRYKHLDQHLLQRFPTQSSRFYANYEDYVKQDQLPKNFSLTSGQWRWITQVIKLPDYLLVFPANHRQVPALDSKLSCWIIRRSNNPDLYQQLSERYHAEDLKYPRTRRWADYFLVDGTKKEN</sequence>
<feature type="transmembrane region" description="Helical" evidence="1">
    <location>
        <begin position="96"/>
        <end position="117"/>
    </location>
</feature>
<accession>A0AAJ1RC56</accession>
<protein>
    <submittedName>
        <fullName evidence="2">Uncharacterized protein</fullName>
    </submittedName>
</protein>
<dbReference type="EMBL" id="SDWY01000006">
    <property type="protein sequence ID" value="MDN6901070.1"/>
    <property type="molecule type" value="Genomic_DNA"/>
</dbReference>
<comment type="caution">
    <text evidence="2">The sequence shown here is derived from an EMBL/GenBank/DDBJ whole genome shotgun (WGS) entry which is preliminary data.</text>
</comment>
<keyword evidence="1" id="KW-1133">Transmembrane helix</keyword>
<feature type="transmembrane region" description="Helical" evidence="1">
    <location>
        <begin position="47"/>
        <end position="66"/>
    </location>
</feature>
<name>A0AAJ1RC56_9LACO</name>
<dbReference type="AlphaFoldDB" id="A0AAJ1RC56"/>
<gene>
    <name evidence="2" type="ORF">EVC35_08740</name>
</gene>
<evidence type="ECO:0000313" key="2">
    <source>
        <dbReference type="EMBL" id="MDN6901070.1"/>
    </source>
</evidence>
<organism evidence="2 3">
    <name type="scientific">Oenococcus sicerae</name>
    <dbReference type="NCBI Taxonomy" id="2203724"/>
    <lineage>
        <taxon>Bacteria</taxon>
        <taxon>Bacillati</taxon>
        <taxon>Bacillota</taxon>
        <taxon>Bacilli</taxon>
        <taxon>Lactobacillales</taxon>
        <taxon>Lactobacillaceae</taxon>
        <taxon>Oenococcus</taxon>
    </lineage>
</organism>
<evidence type="ECO:0000256" key="1">
    <source>
        <dbReference type="SAM" id="Phobius"/>
    </source>
</evidence>
<proteinExistence type="predicted"/>
<evidence type="ECO:0000313" key="3">
    <source>
        <dbReference type="Proteomes" id="UP001167919"/>
    </source>
</evidence>